<dbReference type="EMBL" id="OU015567">
    <property type="protein sequence ID" value="CAG5109925.1"/>
    <property type="molecule type" value="Genomic_DNA"/>
</dbReference>
<evidence type="ECO:0000313" key="3">
    <source>
        <dbReference type="Proteomes" id="UP001158576"/>
    </source>
</evidence>
<protein>
    <submittedName>
        <fullName evidence="2">Oidioi.mRNA.OKI2018_I69.chr2.g4394.t1.cds</fullName>
    </submittedName>
</protein>
<accession>A0ABN7T699</accession>
<name>A0ABN7T699_OIKDI</name>
<gene>
    <name evidence="2" type="ORF">OKIOD_LOCUS13159</name>
</gene>
<reference evidence="2 3" key="1">
    <citation type="submission" date="2021-04" db="EMBL/GenBank/DDBJ databases">
        <authorList>
            <person name="Bliznina A."/>
        </authorList>
    </citation>
    <scope>NUCLEOTIDE SEQUENCE [LARGE SCALE GENOMIC DNA]</scope>
</reference>
<feature type="chain" id="PRO_5045471834" evidence="1">
    <location>
        <begin position="22"/>
        <end position="106"/>
    </location>
</feature>
<proteinExistence type="predicted"/>
<evidence type="ECO:0000256" key="1">
    <source>
        <dbReference type="SAM" id="SignalP"/>
    </source>
</evidence>
<keyword evidence="3" id="KW-1185">Reference proteome</keyword>
<dbReference type="Proteomes" id="UP001158576">
    <property type="component" value="Chromosome 2"/>
</dbReference>
<sequence>MRSLFWCLSLLADPSIEWTGAIQSKLGRKKDKFRRKQENGISREFVVNLNQRASTSCSPRDSNETSFRVQKVEYLDEKRRLSGIPRPKSLSIQSDIVTHRTRSKKF</sequence>
<organism evidence="2 3">
    <name type="scientific">Oikopleura dioica</name>
    <name type="common">Tunicate</name>
    <dbReference type="NCBI Taxonomy" id="34765"/>
    <lineage>
        <taxon>Eukaryota</taxon>
        <taxon>Metazoa</taxon>
        <taxon>Chordata</taxon>
        <taxon>Tunicata</taxon>
        <taxon>Appendicularia</taxon>
        <taxon>Copelata</taxon>
        <taxon>Oikopleuridae</taxon>
        <taxon>Oikopleura</taxon>
    </lineage>
</organism>
<evidence type="ECO:0000313" key="2">
    <source>
        <dbReference type="EMBL" id="CAG5109925.1"/>
    </source>
</evidence>
<feature type="signal peptide" evidence="1">
    <location>
        <begin position="1"/>
        <end position="21"/>
    </location>
</feature>
<keyword evidence="1" id="KW-0732">Signal</keyword>